<gene>
    <name evidence="1" type="ORF">AAFF_G00004120</name>
</gene>
<proteinExistence type="predicted"/>
<organism evidence="1 2">
    <name type="scientific">Aldrovandia affinis</name>
    <dbReference type="NCBI Taxonomy" id="143900"/>
    <lineage>
        <taxon>Eukaryota</taxon>
        <taxon>Metazoa</taxon>
        <taxon>Chordata</taxon>
        <taxon>Craniata</taxon>
        <taxon>Vertebrata</taxon>
        <taxon>Euteleostomi</taxon>
        <taxon>Actinopterygii</taxon>
        <taxon>Neopterygii</taxon>
        <taxon>Teleostei</taxon>
        <taxon>Notacanthiformes</taxon>
        <taxon>Halosauridae</taxon>
        <taxon>Aldrovandia</taxon>
    </lineage>
</organism>
<reference evidence="1" key="1">
    <citation type="journal article" date="2023" name="Science">
        <title>Genome structures resolve the early diversification of teleost fishes.</title>
        <authorList>
            <person name="Parey E."/>
            <person name="Louis A."/>
            <person name="Montfort J."/>
            <person name="Bouchez O."/>
            <person name="Roques C."/>
            <person name="Iampietro C."/>
            <person name="Lluch J."/>
            <person name="Castinel A."/>
            <person name="Donnadieu C."/>
            <person name="Desvignes T."/>
            <person name="Floi Bucao C."/>
            <person name="Jouanno E."/>
            <person name="Wen M."/>
            <person name="Mejri S."/>
            <person name="Dirks R."/>
            <person name="Jansen H."/>
            <person name="Henkel C."/>
            <person name="Chen W.J."/>
            <person name="Zahm M."/>
            <person name="Cabau C."/>
            <person name="Klopp C."/>
            <person name="Thompson A.W."/>
            <person name="Robinson-Rechavi M."/>
            <person name="Braasch I."/>
            <person name="Lecointre G."/>
            <person name="Bobe J."/>
            <person name="Postlethwait J.H."/>
            <person name="Berthelot C."/>
            <person name="Roest Crollius H."/>
            <person name="Guiguen Y."/>
        </authorList>
    </citation>
    <scope>NUCLEOTIDE SEQUENCE</scope>
    <source>
        <strain evidence="1">NC1722</strain>
    </source>
</reference>
<comment type="caution">
    <text evidence="1">The sequence shown here is derived from an EMBL/GenBank/DDBJ whole genome shotgun (WGS) entry which is preliminary data.</text>
</comment>
<evidence type="ECO:0000313" key="1">
    <source>
        <dbReference type="EMBL" id="KAJ8418913.1"/>
    </source>
</evidence>
<name>A0AAD7TDS8_9TELE</name>
<dbReference type="AlphaFoldDB" id="A0AAD7TDS8"/>
<keyword evidence="2" id="KW-1185">Reference proteome</keyword>
<evidence type="ECO:0000313" key="2">
    <source>
        <dbReference type="Proteomes" id="UP001221898"/>
    </source>
</evidence>
<sequence length="97" mass="10299">MVLTSRRPIFLAYHTEASMSRGLAWSVRPLNGSLPLCRVGVWSLGAVLRGGWESGQTERGGSVARPPLSGPGAHILLSFQRLASAGRVVKNTGDDPC</sequence>
<dbReference type="EMBL" id="JAINUG010000001">
    <property type="protein sequence ID" value="KAJ8418913.1"/>
    <property type="molecule type" value="Genomic_DNA"/>
</dbReference>
<protein>
    <submittedName>
        <fullName evidence="1">Uncharacterized protein</fullName>
    </submittedName>
</protein>
<accession>A0AAD7TDS8</accession>
<dbReference type="Proteomes" id="UP001221898">
    <property type="component" value="Unassembled WGS sequence"/>
</dbReference>